<reference evidence="1 2" key="1">
    <citation type="journal article" date="2018" name="Plant Pathol. J.">
        <title>Characterization of the Lytic Bacteriophage phiEaP-8 Effective against Both Erwinia amylovora and Erwinia pyrifoliae Causing Severe Diseases in Apple and Pear.</title>
        <authorList>
            <person name="Park J."/>
            <person name="Lee G.M."/>
            <person name="Kim D."/>
            <person name="Park D.H."/>
            <person name="Oh C.S."/>
        </authorList>
    </citation>
    <scope>NUCLEOTIDE SEQUENCE [LARGE SCALE GENOMIC DNA]</scope>
</reference>
<name>A0A3G1QTQ1_9CAUD</name>
<dbReference type="KEGG" id="vg:55819107"/>
<dbReference type="GeneID" id="55819107"/>
<evidence type="ECO:0000313" key="2">
    <source>
        <dbReference type="Proteomes" id="UP000267934"/>
    </source>
</evidence>
<sequence>MNRQALFGLIALEAVLGHVARQAKENSEASQKLRGTGRSTALALKQAQAAMDAAVRGNGIEIHDHHDTAEAHVEQAKRVSNVLRALNVEHTLCGNVIEVEPLNKEPEQPLPEWAVGLNSDLQLVAGAQLLTKNGRRCGNAAITCVHEEEHGTVYCVVTDVGNGMRLTKDEVNELFEIGDYLMDPAEIASRLK</sequence>
<dbReference type="EMBL" id="MH160392">
    <property type="protein sequence ID" value="AWN06243.1"/>
    <property type="molecule type" value="Genomic_DNA"/>
</dbReference>
<dbReference type="RefSeq" id="YP_009889607.1">
    <property type="nucleotide sequence ID" value="NC_049510.1"/>
</dbReference>
<protein>
    <submittedName>
        <fullName evidence="1">Uncharacterized protein</fullName>
    </submittedName>
</protein>
<organism evidence="1 2">
    <name type="scientific">Erwinia phage phiEaP8</name>
    <dbReference type="NCBI Taxonomy" id="2178928"/>
    <lineage>
        <taxon>Viruses</taxon>
        <taxon>Duplodnaviria</taxon>
        <taxon>Heunggongvirae</taxon>
        <taxon>Uroviricota</taxon>
        <taxon>Caudoviricetes</taxon>
        <taxon>Schitoviridae</taxon>
        <taxon>Erskinevirinae</taxon>
        <taxon>Yonginvirus</taxon>
        <taxon>Yonginvirus EaP8</taxon>
    </lineage>
</organism>
<accession>A0A3G1QTQ1</accession>
<evidence type="ECO:0000313" key="1">
    <source>
        <dbReference type="EMBL" id="AWN06243.1"/>
    </source>
</evidence>
<proteinExistence type="predicted"/>
<dbReference type="Proteomes" id="UP000267934">
    <property type="component" value="Segment"/>
</dbReference>
<keyword evidence="2" id="KW-1185">Reference proteome</keyword>